<organism evidence="8 9">
    <name type="scientific">Rhodovulum sulfidophilum</name>
    <name type="common">Rhodobacter sulfidophilus</name>
    <dbReference type="NCBI Taxonomy" id="35806"/>
    <lineage>
        <taxon>Bacteria</taxon>
        <taxon>Pseudomonadati</taxon>
        <taxon>Pseudomonadota</taxon>
        <taxon>Alphaproteobacteria</taxon>
        <taxon>Rhodobacterales</taxon>
        <taxon>Paracoccaceae</taxon>
        <taxon>Rhodovulum</taxon>
    </lineage>
</organism>
<evidence type="ECO:0008006" key="10">
    <source>
        <dbReference type="Google" id="ProtNLM"/>
    </source>
</evidence>
<evidence type="ECO:0000313" key="9">
    <source>
        <dbReference type="Proteomes" id="UP000249185"/>
    </source>
</evidence>
<dbReference type="Gene3D" id="3.40.50.300">
    <property type="entry name" value="P-loop containing nucleotide triphosphate hydrolases"/>
    <property type="match status" value="1"/>
</dbReference>
<dbReference type="GO" id="GO:0015833">
    <property type="term" value="P:peptide transport"/>
    <property type="evidence" value="ECO:0007669"/>
    <property type="project" value="InterPro"/>
</dbReference>
<proteinExistence type="inferred from homology"/>
<comment type="caution">
    <text evidence="8">The sequence shown here is derived from an EMBL/GenBank/DDBJ whole genome shotgun (WGS) entry which is preliminary data.</text>
</comment>
<dbReference type="GO" id="GO:0005886">
    <property type="term" value="C:plasma membrane"/>
    <property type="evidence" value="ECO:0007669"/>
    <property type="project" value="UniProtKB-SubCell"/>
</dbReference>
<dbReference type="AlphaFoldDB" id="A0A2W5PMK8"/>
<dbReference type="InterPro" id="IPR027417">
    <property type="entry name" value="P-loop_NTPase"/>
</dbReference>
<comment type="subcellular location">
    <subcellularLocation>
        <location evidence="1">Cell inner membrane</location>
        <topology evidence="1">Peripheral membrane protein</topology>
    </subcellularLocation>
</comment>
<dbReference type="PANTHER" id="PTHR43776:SF7">
    <property type="entry name" value="D,D-DIPEPTIDE TRANSPORT ATP-BINDING PROTEIN DDPF-RELATED"/>
    <property type="match status" value="1"/>
</dbReference>
<dbReference type="Pfam" id="PF00005">
    <property type="entry name" value="ABC_tran"/>
    <property type="match status" value="1"/>
</dbReference>
<feature type="domain" description="Oligopeptide/dipeptide ABC transporter C-terminal" evidence="7">
    <location>
        <begin position="121"/>
        <end position="155"/>
    </location>
</feature>
<name>A0A2W5PMK8_RHOSU</name>
<dbReference type="EMBL" id="QFPW01000036">
    <property type="protein sequence ID" value="PZQ45887.1"/>
    <property type="molecule type" value="Genomic_DNA"/>
</dbReference>
<sequence length="180" mass="20339">MMTIRESTLEPAIINRIPRREAVQRMEVLLDRVHPRPEALPDEFSGGQRQRIAIARAPMLSPKMLVLDEPVSSPDLSIQAEVPKLLRELQRDLGPSYLFASHDLSVVAEIAHKVVVMHRIVERGAMRELFGNPRHPYTRALISAVPVPDPAIERHRKRQVFNGTATNIVMDADRPNATPR</sequence>
<evidence type="ECO:0000256" key="5">
    <source>
        <dbReference type="ARBA" id="ARBA00022840"/>
    </source>
</evidence>
<evidence type="ECO:0000256" key="4">
    <source>
        <dbReference type="ARBA" id="ARBA00022741"/>
    </source>
</evidence>
<evidence type="ECO:0000259" key="7">
    <source>
        <dbReference type="Pfam" id="PF08352"/>
    </source>
</evidence>
<feature type="domain" description="ABC transporter" evidence="6">
    <location>
        <begin position="22"/>
        <end position="71"/>
    </location>
</feature>
<evidence type="ECO:0000259" key="6">
    <source>
        <dbReference type="Pfam" id="PF00005"/>
    </source>
</evidence>
<dbReference type="InterPro" id="IPR003439">
    <property type="entry name" value="ABC_transporter-like_ATP-bd"/>
</dbReference>
<dbReference type="InterPro" id="IPR050319">
    <property type="entry name" value="ABC_transp_ATP-bind"/>
</dbReference>
<keyword evidence="4" id="KW-0547">Nucleotide-binding</keyword>
<dbReference type="Proteomes" id="UP000249185">
    <property type="component" value="Unassembled WGS sequence"/>
</dbReference>
<dbReference type="InterPro" id="IPR013563">
    <property type="entry name" value="Oligopep_ABC_C"/>
</dbReference>
<reference evidence="8 9" key="1">
    <citation type="submission" date="2017-08" db="EMBL/GenBank/DDBJ databases">
        <title>Infants hospitalized years apart are colonized by the same room-sourced microbial strains.</title>
        <authorList>
            <person name="Brooks B."/>
            <person name="Olm M.R."/>
            <person name="Firek B.A."/>
            <person name="Baker R."/>
            <person name="Thomas B.C."/>
            <person name="Morowitz M.J."/>
            <person name="Banfield J.F."/>
        </authorList>
    </citation>
    <scope>NUCLEOTIDE SEQUENCE [LARGE SCALE GENOMIC DNA]</scope>
    <source>
        <strain evidence="8">S2_005_002_R2_34</strain>
    </source>
</reference>
<dbReference type="SUPFAM" id="SSF52540">
    <property type="entry name" value="P-loop containing nucleoside triphosphate hydrolases"/>
    <property type="match status" value="1"/>
</dbReference>
<evidence type="ECO:0000313" key="8">
    <source>
        <dbReference type="EMBL" id="PZQ45887.1"/>
    </source>
</evidence>
<dbReference type="PANTHER" id="PTHR43776">
    <property type="entry name" value="TRANSPORT ATP-BINDING PROTEIN"/>
    <property type="match status" value="1"/>
</dbReference>
<dbReference type="Pfam" id="PF08352">
    <property type="entry name" value="oligo_HPY"/>
    <property type="match status" value="1"/>
</dbReference>
<evidence type="ECO:0000256" key="1">
    <source>
        <dbReference type="ARBA" id="ARBA00004417"/>
    </source>
</evidence>
<accession>A0A2W5PMK8</accession>
<keyword evidence="5" id="KW-0067">ATP-binding</keyword>
<comment type="similarity">
    <text evidence="2">Belongs to the ABC transporter superfamily.</text>
</comment>
<evidence type="ECO:0000256" key="2">
    <source>
        <dbReference type="ARBA" id="ARBA00005417"/>
    </source>
</evidence>
<gene>
    <name evidence="8" type="ORF">DI556_21850</name>
</gene>
<dbReference type="GO" id="GO:0016887">
    <property type="term" value="F:ATP hydrolysis activity"/>
    <property type="evidence" value="ECO:0007669"/>
    <property type="project" value="InterPro"/>
</dbReference>
<keyword evidence="3" id="KW-0813">Transport</keyword>
<dbReference type="GO" id="GO:0005524">
    <property type="term" value="F:ATP binding"/>
    <property type="evidence" value="ECO:0007669"/>
    <property type="project" value="UniProtKB-KW"/>
</dbReference>
<protein>
    <recommendedName>
        <fullName evidence="10">ABC transporter domain-containing protein</fullName>
    </recommendedName>
</protein>
<evidence type="ECO:0000256" key="3">
    <source>
        <dbReference type="ARBA" id="ARBA00022448"/>
    </source>
</evidence>